<keyword evidence="5" id="KW-1185">Reference proteome</keyword>
<feature type="repeat" description="PPR" evidence="2">
    <location>
        <begin position="132"/>
        <end position="166"/>
    </location>
</feature>
<evidence type="ECO:0008006" key="6">
    <source>
        <dbReference type="Google" id="ProtNLM"/>
    </source>
</evidence>
<dbReference type="GO" id="GO:0009451">
    <property type="term" value="P:RNA modification"/>
    <property type="evidence" value="ECO:0007669"/>
    <property type="project" value="InterPro"/>
</dbReference>
<dbReference type="InterPro" id="IPR046960">
    <property type="entry name" value="PPR_At4g14850-like_plant"/>
</dbReference>
<reference evidence="4 5" key="1">
    <citation type="submission" date="2020-08" db="EMBL/GenBank/DDBJ databases">
        <title>Plant Genome Project.</title>
        <authorList>
            <person name="Zhang R.-G."/>
        </authorList>
    </citation>
    <scope>NUCLEOTIDE SEQUENCE [LARGE SCALE GENOMIC DNA]</scope>
    <source>
        <tissue evidence="4">Rhizome</tissue>
    </source>
</reference>
<dbReference type="PROSITE" id="PS51375">
    <property type="entry name" value="PPR"/>
    <property type="match status" value="2"/>
</dbReference>
<dbReference type="EMBL" id="JACMSC010000065">
    <property type="protein sequence ID" value="KAG6467314.1"/>
    <property type="molecule type" value="Genomic_DNA"/>
</dbReference>
<dbReference type="NCBIfam" id="TIGR00756">
    <property type="entry name" value="PPR"/>
    <property type="match status" value="2"/>
</dbReference>
<dbReference type="GO" id="GO:0003723">
    <property type="term" value="F:RNA binding"/>
    <property type="evidence" value="ECO:0007669"/>
    <property type="project" value="InterPro"/>
</dbReference>
<dbReference type="FunFam" id="1.25.40.10:FF:000427">
    <property type="entry name" value="Pentatricopeptide repeat-containing protein chloroplastic"/>
    <property type="match status" value="1"/>
</dbReference>
<evidence type="ECO:0000256" key="2">
    <source>
        <dbReference type="PROSITE-ProRule" id="PRU00708"/>
    </source>
</evidence>
<dbReference type="Proteomes" id="UP000734854">
    <property type="component" value="Unassembled WGS sequence"/>
</dbReference>
<evidence type="ECO:0000313" key="5">
    <source>
        <dbReference type="Proteomes" id="UP000734854"/>
    </source>
</evidence>
<dbReference type="Gene3D" id="1.25.40.10">
    <property type="entry name" value="Tetratricopeptide repeat domain"/>
    <property type="match status" value="3"/>
</dbReference>
<feature type="region of interest" description="Disordered" evidence="3">
    <location>
        <begin position="12"/>
        <end position="31"/>
    </location>
</feature>
<name>A0A8J5CQR0_ZINOF</name>
<dbReference type="PANTHER" id="PTHR47926">
    <property type="entry name" value="PENTATRICOPEPTIDE REPEAT-CONTAINING PROTEIN"/>
    <property type="match status" value="1"/>
</dbReference>
<sequence>MSSAALFSALPPPTAGLDHRPPTADTSSAAASSSWNARIRTCARSPDRKPLALALYGRMLLSALPNNYTFPAVLTACAFLSAFPEGSQIHAHILKLGFASDLYAINSLIHFYASCGRMPLARHLFDAMPRRSRVSWNVAIDGYVANGDHDAALDLFREMQHQHLAPDQYTLQSLIGACTGVASLSLGLWVHALALRRQGGKLAVAADVLINNSLIDLYSKCGSITLAQQLFDSMPTRDVASWNAMILGFAMHGRVAQCFEVFDRLMAEEKLRPNAITFVGVLSACNHGGLVKQGRRYFDLMVAEFGIAPRIEHYGCLVDLLARAGLIGEALDLVAGMPCKPDAVIWRSLLDACSKRNAGVRISESVARKALESTDDDASGIYVLLSRVYASANRWNDAGAVRRMLARKEPGCSAIETSGGATHQFVAGDTF</sequence>
<comment type="caution">
    <text evidence="4">The sequence shown here is derived from an EMBL/GenBank/DDBJ whole genome shotgun (WGS) entry which is preliminary data.</text>
</comment>
<dbReference type="PANTHER" id="PTHR47926:SF508">
    <property type="entry name" value="PENTATRICOPEPTIDE REPEAT-CONTAINING PROTEIN"/>
    <property type="match status" value="1"/>
</dbReference>
<dbReference type="Pfam" id="PF20431">
    <property type="entry name" value="E_motif"/>
    <property type="match status" value="1"/>
</dbReference>
<protein>
    <recommendedName>
        <fullName evidence="6">Pentatricopeptide repeat-containing protein</fullName>
    </recommendedName>
</protein>
<organism evidence="4 5">
    <name type="scientific">Zingiber officinale</name>
    <name type="common">Ginger</name>
    <name type="synonym">Amomum zingiber</name>
    <dbReference type="NCBI Taxonomy" id="94328"/>
    <lineage>
        <taxon>Eukaryota</taxon>
        <taxon>Viridiplantae</taxon>
        <taxon>Streptophyta</taxon>
        <taxon>Embryophyta</taxon>
        <taxon>Tracheophyta</taxon>
        <taxon>Spermatophyta</taxon>
        <taxon>Magnoliopsida</taxon>
        <taxon>Liliopsida</taxon>
        <taxon>Zingiberales</taxon>
        <taxon>Zingiberaceae</taxon>
        <taxon>Zingiber</taxon>
    </lineage>
</organism>
<dbReference type="FunFam" id="1.25.40.10:FF:000474">
    <property type="entry name" value="Pentatricopeptide repeat protein PPR986-12"/>
    <property type="match status" value="1"/>
</dbReference>
<evidence type="ECO:0000256" key="1">
    <source>
        <dbReference type="ARBA" id="ARBA00022737"/>
    </source>
</evidence>
<evidence type="ECO:0000256" key="3">
    <source>
        <dbReference type="SAM" id="MobiDB-lite"/>
    </source>
</evidence>
<dbReference type="InterPro" id="IPR046848">
    <property type="entry name" value="E_motif"/>
</dbReference>
<accession>A0A8J5CQR0</accession>
<feature type="repeat" description="PPR" evidence="2">
    <location>
        <begin position="238"/>
        <end position="273"/>
    </location>
</feature>
<dbReference type="Pfam" id="PF13041">
    <property type="entry name" value="PPR_2"/>
    <property type="match status" value="1"/>
</dbReference>
<dbReference type="Pfam" id="PF01535">
    <property type="entry name" value="PPR"/>
    <property type="match status" value="4"/>
</dbReference>
<dbReference type="InterPro" id="IPR002885">
    <property type="entry name" value="PPR_rpt"/>
</dbReference>
<dbReference type="InterPro" id="IPR011990">
    <property type="entry name" value="TPR-like_helical_dom_sf"/>
</dbReference>
<gene>
    <name evidence="4" type="ORF">ZIOFF_074871</name>
</gene>
<proteinExistence type="predicted"/>
<keyword evidence="1" id="KW-0677">Repeat</keyword>
<dbReference type="AlphaFoldDB" id="A0A8J5CQR0"/>
<evidence type="ECO:0000313" key="4">
    <source>
        <dbReference type="EMBL" id="KAG6467314.1"/>
    </source>
</evidence>